<dbReference type="SUPFAM" id="SSF56042">
    <property type="entry name" value="PurM C-terminal domain-like"/>
    <property type="match status" value="1"/>
</dbReference>
<proteinExistence type="predicted"/>
<feature type="domain" description="PurM-like N-terminal" evidence="2">
    <location>
        <begin position="54"/>
        <end position="159"/>
    </location>
</feature>
<dbReference type="InterPro" id="IPR016188">
    <property type="entry name" value="PurM-like_N"/>
</dbReference>
<dbReference type="Pfam" id="PF00586">
    <property type="entry name" value="AIRS"/>
    <property type="match status" value="1"/>
</dbReference>
<evidence type="ECO:0000259" key="2">
    <source>
        <dbReference type="Pfam" id="PF00586"/>
    </source>
</evidence>
<dbReference type="InterPro" id="IPR011413">
    <property type="entry name" value="UCP036540_AIR"/>
</dbReference>
<dbReference type="NCBIfam" id="TIGR04049">
    <property type="entry name" value="AIR_rel_sll0787"/>
    <property type="match status" value="1"/>
</dbReference>
<sequence>MSAAVPSLSELALSELADRLRASPGFAHKADIAAVVGALGVGGVVAGAGAVPVGDDCAALPDGDGHLLVAAEGFVNGFVAAEPWFAGWCGVMVNVSDIAAMGGRPLAIVDALWSCGEAQARPILDGLRAASAAYGVPVVGGHTNSRSDRPQLAVSIVGRAGPLLTSFAAQPGDQLMMTVDLRGRYHEPNPFFDAATAAPPERLRGDLALLPGLAEDGLCRAAKDISMAGTVGTALMLLECSGVGAVIDVGAVPKPEDVPLDRWLLSFPSFGFLLSVAPEHEAAVAARFHARGLACTTIGEVLEGRRVTLTDGTDAVPLWDFADRPLIGCGTAGLPAKARS</sequence>
<dbReference type="InterPro" id="IPR036676">
    <property type="entry name" value="PurM-like_C_sf"/>
</dbReference>
<dbReference type="InterPro" id="IPR006283">
    <property type="entry name" value="ThiL-like"/>
</dbReference>
<dbReference type="InterPro" id="IPR024030">
    <property type="entry name" value="AIR_synthase-rel_sll0787"/>
</dbReference>
<comment type="caution">
    <text evidence="4">The sequence shown here is derived from an EMBL/GenBank/DDBJ whole genome shotgun (WGS) entry which is preliminary data.</text>
</comment>
<dbReference type="SUPFAM" id="SSF55326">
    <property type="entry name" value="PurM N-terminal domain-like"/>
    <property type="match status" value="1"/>
</dbReference>
<dbReference type="Pfam" id="PF02769">
    <property type="entry name" value="AIRS_C"/>
    <property type="match status" value="1"/>
</dbReference>
<dbReference type="PIRSF" id="PIRSF036540">
    <property type="entry name" value="UCP036540_AIR"/>
    <property type="match status" value="1"/>
</dbReference>
<evidence type="ECO:0000256" key="1">
    <source>
        <dbReference type="ARBA" id="ARBA00022977"/>
    </source>
</evidence>
<evidence type="ECO:0000259" key="3">
    <source>
        <dbReference type="Pfam" id="PF02769"/>
    </source>
</evidence>
<evidence type="ECO:0000313" key="4">
    <source>
        <dbReference type="EMBL" id="MBK1840319.1"/>
    </source>
</evidence>
<organism evidence="4 5">
    <name type="scientific">Azospirillum endophyticum</name>
    <dbReference type="NCBI Taxonomy" id="2800326"/>
    <lineage>
        <taxon>Bacteria</taxon>
        <taxon>Pseudomonadati</taxon>
        <taxon>Pseudomonadota</taxon>
        <taxon>Alphaproteobacteria</taxon>
        <taxon>Rhodospirillales</taxon>
        <taxon>Azospirillaceae</taxon>
        <taxon>Azospirillum</taxon>
    </lineage>
</organism>
<gene>
    <name evidence="4" type="ORF">JHL17_23220</name>
</gene>
<dbReference type="RefSeq" id="WP_200196829.1">
    <property type="nucleotide sequence ID" value="NZ_JAENHM010000061.1"/>
</dbReference>
<dbReference type="PANTHER" id="PTHR30270">
    <property type="entry name" value="THIAMINE-MONOPHOSPHATE KINASE"/>
    <property type="match status" value="1"/>
</dbReference>
<dbReference type="Gene3D" id="3.90.650.10">
    <property type="entry name" value="PurM-like C-terminal domain"/>
    <property type="match status" value="1"/>
</dbReference>
<dbReference type="PANTHER" id="PTHR30270:SF0">
    <property type="entry name" value="THIAMINE-MONOPHOSPHATE KINASE"/>
    <property type="match status" value="1"/>
</dbReference>
<keyword evidence="1" id="KW-0784">Thiamine biosynthesis</keyword>
<dbReference type="Gene3D" id="3.30.1330.10">
    <property type="entry name" value="PurM-like, N-terminal domain"/>
    <property type="match status" value="1"/>
</dbReference>
<dbReference type="Proteomes" id="UP000652760">
    <property type="component" value="Unassembled WGS sequence"/>
</dbReference>
<protein>
    <submittedName>
        <fullName evidence="4">Sll0787 family AIR synthase-like protein</fullName>
    </submittedName>
</protein>
<keyword evidence="5" id="KW-1185">Reference proteome</keyword>
<dbReference type="InterPro" id="IPR036921">
    <property type="entry name" value="PurM-like_N_sf"/>
</dbReference>
<evidence type="ECO:0000313" key="5">
    <source>
        <dbReference type="Proteomes" id="UP000652760"/>
    </source>
</evidence>
<feature type="domain" description="PurM-like C-terminal" evidence="3">
    <location>
        <begin position="208"/>
        <end position="310"/>
    </location>
</feature>
<dbReference type="CDD" id="cd02192">
    <property type="entry name" value="PurM-like3"/>
    <property type="match status" value="1"/>
</dbReference>
<accession>A0ABS1FA83</accession>
<dbReference type="InterPro" id="IPR010918">
    <property type="entry name" value="PurM-like_C_dom"/>
</dbReference>
<reference evidence="5" key="1">
    <citation type="submission" date="2021-01" db="EMBL/GenBank/DDBJ databases">
        <title>Genome public.</title>
        <authorList>
            <person name="Liu C."/>
            <person name="Sun Q."/>
        </authorList>
    </citation>
    <scope>NUCLEOTIDE SEQUENCE [LARGE SCALE GENOMIC DNA]</scope>
    <source>
        <strain evidence="5">YIM B02556</strain>
    </source>
</reference>
<dbReference type="EMBL" id="JAENHM010000061">
    <property type="protein sequence ID" value="MBK1840319.1"/>
    <property type="molecule type" value="Genomic_DNA"/>
</dbReference>
<name>A0ABS1FA83_9PROT</name>